<proteinExistence type="predicted"/>
<accession>A0A098G4Z1</accession>
<dbReference type="KEGG" id="lfa:LFA_1127"/>
<evidence type="ECO:0000313" key="2">
    <source>
        <dbReference type="Proteomes" id="UP000032430"/>
    </source>
</evidence>
<evidence type="ECO:0000313" key="1">
    <source>
        <dbReference type="EMBL" id="CEG56560.1"/>
    </source>
</evidence>
<dbReference type="Proteomes" id="UP000032430">
    <property type="component" value="Chromosome I"/>
</dbReference>
<gene>
    <name evidence="1" type="ORF">LFA_1127</name>
</gene>
<organism evidence="1 2">
    <name type="scientific">Legionella fallonii LLAP-10</name>
    <dbReference type="NCBI Taxonomy" id="1212491"/>
    <lineage>
        <taxon>Bacteria</taxon>
        <taxon>Pseudomonadati</taxon>
        <taxon>Pseudomonadota</taxon>
        <taxon>Gammaproteobacteria</taxon>
        <taxon>Legionellales</taxon>
        <taxon>Legionellaceae</taxon>
        <taxon>Legionella</taxon>
    </lineage>
</organism>
<dbReference type="EMBL" id="LN614827">
    <property type="protein sequence ID" value="CEG56560.1"/>
    <property type="molecule type" value="Genomic_DNA"/>
</dbReference>
<name>A0A098G4Z1_9GAMM</name>
<dbReference type="AlphaFoldDB" id="A0A098G4Z1"/>
<reference evidence="2" key="1">
    <citation type="submission" date="2014-09" db="EMBL/GenBank/DDBJ databases">
        <authorList>
            <person name="Gomez-Valero L."/>
        </authorList>
    </citation>
    <scope>NUCLEOTIDE SEQUENCE [LARGE SCALE GENOMIC DNA]</scope>
    <source>
        <strain evidence="2">ATCC700992</strain>
    </source>
</reference>
<keyword evidence="2" id="KW-1185">Reference proteome</keyword>
<protein>
    <submittedName>
        <fullName evidence="1">Uncharacterized protein</fullName>
    </submittedName>
</protein>
<sequence>MICKVSVIRKLNYLIEDDLNELLGGEAGIRTLGRLPFNGFQDRRIRPLCHLSDRQNTNLMPVFLQIVF</sequence>
<dbReference type="HOGENOM" id="CLU_2788780_0_0_6"/>